<dbReference type="InterPro" id="IPR018608">
    <property type="entry name" value="Gti1/Pac2"/>
</dbReference>
<dbReference type="PANTHER" id="PTHR28027">
    <property type="entry name" value="TRANSCRIPTIONAL REGULATOR MIT1"/>
    <property type="match status" value="1"/>
</dbReference>
<evidence type="ECO:0000313" key="2">
    <source>
        <dbReference type="EMBL" id="KAK9768743.1"/>
    </source>
</evidence>
<protein>
    <submittedName>
        <fullName evidence="2">Gluconate transport-inducing protein</fullName>
    </submittedName>
</protein>
<accession>A0ABR2X4T5</accession>
<comment type="caution">
    <text evidence="2">The sequence shown here is derived from an EMBL/GenBank/DDBJ whole genome shotgun (WGS) entry which is preliminary data.</text>
</comment>
<sequence length="291" mass="33200">MMTAMETFYGYIENVHDALLIFEACRLGQLRRVQRRLSDKERRSLRSGSVYVWEEEEASMKRWTDGRTWSPSRVHGCFLTYRELENKRKSAKINESPTMYGYCSDPEQSSDHFQYKSDGLIKQSLCYTTADGHRLHLISYHNKHHVATGSLRTPSREPLFAHITIPKGLYPDMTQEYSPNGGFSMPVEDSFSPRSLSKKPSYMRTPVSQTQSQPQSRSASSSEKPRSLSPLSCTSPVLQNEFELPSLKSSSPTQWGSLPPLNIPCLDIQINRVLHSEDRRQLSVLSVGLTF</sequence>
<evidence type="ECO:0000313" key="3">
    <source>
        <dbReference type="Proteomes" id="UP001479436"/>
    </source>
</evidence>
<keyword evidence="3" id="KW-1185">Reference proteome</keyword>
<reference evidence="2 3" key="1">
    <citation type="submission" date="2023-04" db="EMBL/GenBank/DDBJ databases">
        <title>Genome of Basidiobolus ranarum AG-B5.</title>
        <authorList>
            <person name="Stajich J.E."/>
            <person name="Carter-House D."/>
            <person name="Gryganskyi A."/>
        </authorList>
    </citation>
    <scope>NUCLEOTIDE SEQUENCE [LARGE SCALE GENOMIC DNA]</scope>
    <source>
        <strain evidence="2 3">AG-B5</strain>
    </source>
</reference>
<dbReference type="EMBL" id="JASJQH010000006">
    <property type="protein sequence ID" value="KAK9768743.1"/>
    <property type="molecule type" value="Genomic_DNA"/>
</dbReference>
<name>A0ABR2X4T5_9FUNG</name>
<dbReference type="PANTHER" id="PTHR28027:SF1">
    <property type="entry name" value="CAMP INDEPENDENT REGULATORY PROTEIN (AFU_ORTHOLOGUE AFUA_3G09640)"/>
    <property type="match status" value="1"/>
</dbReference>
<dbReference type="Pfam" id="PF09729">
    <property type="entry name" value="Gti1_Pac2"/>
    <property type="match status" value="1"/>
</dbReference>
<organism evidence="2 3">
    <name type="scientific">Basidiobolus ranarum</name>
    <dbReference type="NCBI Taxonomy" id="34480"/>
    <lineage>
        <taxon>Eukaryota</taxon>
        <taxon>Fungi</taxon>
        <taxon>Fungi incertae sedis</taxon>
        <taxon>Zoopagomycota</taxon>
        <taxon>Entomophthoromycotina</taxon>
        <taxon>Basidiobolomycetes</taxon>
        <taxon>Basidiobolales</taxon>
        <taxon>Basidiobolaceae</taxon>
        <taxon>Basidiobolus</taxon>
    </lineage>
</organism>
<gene>
    <name evidence="2" type="primary">PTH2_1</name>
    <name evidence="2" type="ORF">K7432_000348</name>
</gene>
<feature type="region of interest" description="Disordered" evidence="1">
    <location>
        <begin position="176"/>
        <end position="233"/>
    </location>
</feature>
<feature type="compositionally biased region" description="Low complexity" evidence="1">
    <location>
        <begin position="206"/>
        <end position="232"/>
    </location>
</feature>
<dbReference type="Proteomes" id="UP001479436">
    <property type="component" value="Unassembled WGS sequence"/>
</dbReference>
<evidence type="ECO:0000256" key="1">
    <source>
        <dbReference type="SAM" id="MobiDB-lite"/>
    </source>
</evidence>
<proteinExistence type="predicted"/>